<keyword evidence="3" id="KW-0378">Hydrolase</keyword>
<feature type="signal peptide" evidence="1">
    <location>
        <begin position="1"/>
        <end position="17"/>
    </location>
</feature>
<name>A0AA38LRM5_9TREE</name>
<dbReference type="GO" id="GO:0016787">
    <property type="term" value="F:hydrolase activity"/>
    <property type="evidence" value="ECO:0007669"/>
    <property type="project" value="UniProtKB-KW"/>
</dbReference>
<dbReference type="Proteomes" id="UP001164286">
    <property type="component" value="Unassembled WGS sequence"/>
</dbReference>
<reference evidence="3" key="1">
    <citation type="journal article" date="2022" name="G3 (Bethesda)">
        <title>High quality genome of the basidiomycete yeast Dioszegia hungarica PDD-24b-2 isolated from cloud water.</title>
        <authorList>
            <person name="Jarrige D."/>
            <person name="Haridas S."/>
            <person name="Bleykasten-Grosshans C."/>
            <person name="Joly M."/>
            <person name="Nadalig T."/>
            <person name="Sancelme M."/>
            <person name="Vuilleumier S."/>
            <person name="Grigoriev I.V."/>
            <person name="Amato P."/>
            <person name="Bringel F."/>
        </authorList>
    </citation>
    <scope>NUCLEOTIDE SEQUENCE</scope>
    <source>
        <strain evidence="3">PDD-24b-2</strain>
    </source>
</reference>
<evidence type="ECO:0000256" key="1">
    <source>
        <dbReference type="SAM" id="SignalP"/>
    </source>
</evidence>
<proteinExistence type="predicted"/>
<dbReference type="GeneID" id="77727248"/>
<evidence type="ECO:0000313" key="4">
    <source>
        <dbReference type="Proteomes" id="UP001164286"/>
    </source>
</evidence>
<organism evidence="3 4">
    <name type="scientific">Dioszegia hungarica</name>
    <dbReference type="NCBI Taxonomy" id="4972"/>
    <lineage>
        <taxon>Eukaryota</taxon>
        <taxon>Fungi</taxon>
        <taxon>Dikarya</taxon>
        <taxon>Basidiomycota</taxon>
        <taxon>Agaricomycotina</taxon>
        <taxon>Tremellomycetes</taxon>
        <taxon>Tremellales</taxon>
        <taxon>Bulleribasidiaceae</taxon>
        <taxon>Dioszegia</taxon>
    </lineage>
</organism>
<comment type="caution">
    <text evidence="3">The sequence shown here is derived from an EMBL/GenBank/DDBJ whole genome shotgun (WGS) entry which is preliminary data.</text>
</comment>
<accession>A0AA38LRM5</accession>
<evidence type="ECO:0000259" key="2">
    <source>
        <dbReference type="Pfam" id="PF12697"/>
    </source>
</evidence>
<keyword evidence="1" id="KW-0732">Signal</keyword>
<dbReference type="AlphaFoldDB" id="A0AA38LRM5"/>
<evidence type="ECO:0000313" key="3">
    <source>
        <dbReference type="EMBL" id="KAI9632683.1"/>
    </source>
</evidence>
<dbReference type="InterPro" id="IPR000073">
    <property type="entry name" value="AB_hydrolase_1"/>
</dbReference>
<dbReference type="Pfam" id="PF12697">
    <property type="entry name" value="Abhydrolase_6"/>
    <property type="match status" value="1"/>
</dbReference>
<keyword evidence="4" id="KW-1185">Reference proteome</keyword>
<dbReference type="EMBL" id="JAKWFO010000014">
    <property type="protein sequence ID" value="KAI9632683.1"/>
    <property type="molecule type" value="Genomic_DNA"/>
</dbReference>
<sequence>MFVSALLPLIAATAVVASPVTEVKRNNGGAAVCRSFYADITASAMNYDYNAVTGGAPANQQVLVESSISQFRAGSNVAAMLAAAPMRNVSGTYSMWFEYCAPTNGAPRGIFQAHHGLVGNAGYWNVRLDNGRNSFAESAAAAGWATLAYDRLGVGRSAHPDGLQTVQINYEIAQSAVISRMLRAGQLSDLGAFNKIVGVGHSYGSIMMAGIASVAPTVFDALVLTGFTSNVTMGPLGLAGFMSTIASVAYPARFASLPNSYVITPTVSNDQLGFFHYPNYTQAALDQFTTTKGEYTLGQQNSIGGPYALNRTSYTRPTFIITGDYDAPFCAANCSVTSLGAGQTQLDTARASFPSVPSANFSTYVVKDTAHGINFHTTAYTAYQQIIGFVQKVGLN</sequence>
<dbReference type="InterPro" id="IPR029058">
    <property type="entry name" value="AB_hydrolase_fold"/>
</dbReference>
<gene>
    <name evidence="3" type="ORF">MKK02DRAFT_30436</name>
</gene>
<feature type="domain" description="AB hydrolase-1" evidence="2">
    <location>
        <begin position="115"/>
        <end position="341"/>
    </location>
</feature>
<dbReference type="SUPFAM" id="SSF53474">
    <property type="entry name" value="alpha/beta-Hydrolases"/>
    <property type="match status" value="1"/>
</dbReference>
<dbReference type="Gene3D" id="3.40.50.1820">
    <property type="entry name" value="alpha/beta hydrolase"/>
    <property type="match status" value="1"/>
</dbReference>
<protein>
    <submittedName>
        <fullName evidence="3">Alpha/Beta hydrolase protein</fullName>
    </submittedName>
</protein>
<feature type="chain" id="PRO_5041248146" evidence="1">
    <location>
        <begin position="18"/>
        <end position="396"/>
    </location>
</feature>
<dbReference type="RefSeq" id="XP_052942460.1">
    <property type="nucleotide sequence ID" value="XM_053088043.1"/>
</dbReference>